<dbReference type="RefSeq" id="WP_201311538.1">
    <property type="nucleotide sequence ID" value="NZ_BLYI01000047.1"/>
</dbReference>
<protein>
    <recommendedName>
        <fullName evidence="3">HNH domain-containing protein</fullName>
    </recommendedName>
</protein>
<accession>A0A916QCA5</accession>
<dbReference type="EMBL" id="BLYI01000047">
    <property type="protein sequence ID" value="GFO85844.1"/>
    <property type="molecule type" value="Genomic_DNA"/>
</dbReference>
<name>A0A916QCA5_9FIRM</name>
<gene>
    <name evidence="1" type="ORF">ANBU17_21910</name>
</gene>
<evidence type="ECO:0000313" key="1">
    <source>
        <dbReference type="EMBL" id="GFO85844.1"/>
    </source>
</evidence>
<keyword evidence="2" id="KW-1185">Reference proteome</keyword>
<reference evidence="1" key="1">
    <citation type="submission" date="2020-06" db="EMBL/GenBank/DDBJ databases">
        <title>Characterization of fructooligosaccharide metabolism and fructooligosaccharide-degrading enzymes in human commensal butyrate producers.</title>
        <authorList>
            <person name="Tanno H."/>
            <person name="Fujii T."/>
            <person name="Hirano K."/>
            <person name="Maeno S."/>
            <person name="Tonozuka T."/>
            <person name="Sakamoto M."/>
            <person name="Ohkuma M."/>
            <person name="Tochio T."/>
            <person name="Endo A."/>
        </authorList>
    </citation>
    <scope>NUCLEOTIDE SEQUENCE</scope>
    <source>
        <strain evidence="1">JCM 17466</strain>
    </source>
</reference>
<organism evidence="1 2">
    <name type="scientific">Anaerostipes butyraticus</name>
    <dbReference type="NCBI Taxonomy" id="645466"/>
    <lineage>
        <taxon>Bacteria</taxon>
        <taxon>Bacillati</taxon>
        <taxon>Bacillota</taxon>
        <taxon>Clostridia</taxon>
        <taxon>Lachnospirales</taxon>
        <taxon>Lachnospiraceae</taxon>
        <taxon>Anaerostipes</taxon>
    </lineage>
</organism>
<dbReference type="Gene3D" id="1.10.30.50">
    <property type="match status" value="1"/>
</dbReference>
<dbReference type="Proteomes" id="UP000613208">
    <property type="component" value="Unassembled WGS sequence"/>
</dbReference>
<evidence type="ECO:0000313" key="2">
    <source>
        <dbReference type="Proteomes" id="UP000613208"/>
    </source>
</evidence>
<proteinExistence type="predicted"/>
<dbReference type="AlphaFoldDB" id="A0A916QCA5"/>
<evidence type="ECO:0008006" key="3">
    <source>
        <dbReference type="Google" id="ProtNLM"/>
    </source>
</evidence>
<sequence>MVKTFLPGDLPTMKVIDDIYSKLSENVLKEIQGEQLQCKYKNDAIFLDTKEKIKTFLLSKNFYEYKFNEEGNFYQDLIYLHGNIKVDNLLSGNTDSEEIKVFLRKYPKEEYGKEYDILETGYKGKKISEIRQQENDSFPESAEYQLIKKAFDYGKIHADDRNSILNAMDVPVCPYCNMNYTMKYGKERNAADIDHFYIKSRYPQYALCLYNFVPACPVCNSKLKGKKDTTRQTHVFPHEESYGKEAEFEILNLIELSSGKSEKAELKLINHGNNPKIDNSVETFKINELYDFHSSYAKDLLDKVWIYNDSYMEELKRFISEKSEDIKGIKDIKELIFGRDEPEEIYARKSLGKLRMDLLRQLGVYE</sequence>
<comment type="caution">
    <text evidence="1">The sequence shown here is derived from an EMBL/GenBank/DDBJ whole genome shotgun (WGS) entry which is preliminary data.</text>
</comment>